<accession>A0A0F9PNA6</accession>
<dbReference type="EMBL" id="LAZR01002749">
    <property type="protein sequence ID" value="KKN26072.1"/>
    <property type="molecule type" value="Genomic_DNA"/>
</dbReference>
<sequence length="90" mass="10061">MNESTISDRDLLGIDLFADDKDDAGARLSSSRMVTTQKAHACRFSSTAHDIPVGARARVESAIMDDRWGRFSVCRDCLEGWFRETEVPLP</sequence>
<evidence type="ECO:0000313" key="1">
    <source>
        <dbReference type="EMBL" id="KKN26072.1"/>
    </source>
</evidence>
<dbReference type="AlphaFoldDB" id="A0A0F9PNA6"/>
<proteinExistence type="predicted"/>
<reference evidence="1" key="1">
    <citation type="journal article" date="2015" name="Nature">
        <title>Complex archaea that bridge the gap between prokaryotes and eukaryotes.</title>
        <authorList>
            <person name="Spang A."/>
            <person name="Saw J.H."/>
            <person name="Jorgensen S.L."/>
            <person name="Zaremba-Niedzwiedzka K."/>
            <person name="Martijn J."/>
            <person name="Lind A.E."/>
            <person name="van Eijk R."/>
            <person name="Schleper C."/>
            <person name="Guy L."/>
            <person name="Ettema T.J."/>
        </authorList>
    </citation>
    <scope>NUCLEOTIDE SEQUENCE</scope>
</reference>
<protein>
    <submittedName>
        <fullName evidence="1">Uncharacterized protein</fullName>
    </submittedName>
</protein>
<organism evidence="1">
    <name type="scientific">marine sediment metagenome</name>
    <dbReference type="NCBI Taxonomy" id="412755"/>
    <lineage>
        <taxon>unclassified sequences</taxon>
        <taxon>metagenomes</taxon>
        <taxon>ecological metagenomes</taxon>
    </lineage>
</organism>
<gene>
    <name evidence="1" type="ORF">LCGC14_0878370</name>
</gene>
<name>A0A0F9PNA6_9ZZZZ</name>
<comment type="caution">
    <text evidence="1">The sequence shown here is derived from an EMBL/GenBank/DDBJ whole genome shotgun (WGS) entry which is preliminary data.</text>
</comment>